<dbReference type="PROSITE" id="PS51641">
    <property type="entry name" value="AGENET_LIKE"/>
    <property type="match status" value="2"/>
</dbReference>
<dbReference type="EMBL" id="OU963906">
    <property type="protein sequence ID" value="CAH2981923.1"/>
    <property type="molecule type" value="Genomic_DNA"/>
</dbReference>
<dbReference type="InterPro" id="IPR004087">
    <property type="entry name" value="KH_dom"/>
</dbReference>
<feature type="compositionally biased region" description="Basic and acidic residues" evidence="2">
    <location>
        <begin position="455"/>
        <end position="464"/>
    </location>
</feature>
<dbReference type="PANTHER" id="PTHR10603:SF7">
    <property type="entry name" value="FRAGILE X MESSENGER RIBONUCLEOPROTEIN 1 HOMOLOG"/>
    <property type="match status" value="1"/>
</dbReference>
<name>A0ABN8L5I4_CHISP</name>
<feature type="compositionally biased region" description="Basic residues" evidence="2">
    <location>
        <begin position="485"/>
        <end position="497"/>
    </location>
</feature>
<feature type="compositionally biased region" description="Basic and acidic residues" evidence="2">
    <location>
        <begin position="527"/>
        <end position="543"/>
    </location>
</feature>
<keyword evidence="1" id="KW-0694">RNA-binding</keyword>
<dbReference type="Gene3D" id="3.30.1370.10">
    <property type="entry name" value="K Homology domain, type 1"/>
    <property type="match status" value="2"/>
</dbReference>
<dbReference type="Pfam" id="PF18336">
    <property type="entry name" value="Tudor_FRX1"/>
    <property type="match status" value="1"/>
</dbReference>
<dbReference type="PANTHER" id="PTHR10603">
    <property type="entry name" value="FRAGILE X MENTAL RETARDATION SYNDROME-RELATED PROTEIN"/>
    <property type="match status" value="1"/>
</dbReference>
<dbReference type="CDD" id="cd20402">
    <property type="entry name" value="Tudor_Agenet_FMRP-like_rpt1"/>
    <property type="match status" value="1"/>
</dbReference>
<feature type="compositionally biased region" description="Gly residues" evidence="2">
    <location>
        <begin position="553"/>
        <end position="571"/>
    </location>
</feature>
<dbReference type="InterPro" id="IPR040472">
    <property type="entry name" value="FMRP_KH0"/>
</dbReference>
<dbReference type="Pfam" id="PF00013">
    <property type="entry name" value="KH_1"/>
    <property type="match status" value="2"/>
</dbReference>
<dbReference type="InterPro" id="IPR008395">
    <property type="entry name" value="Agenet-like_dom"/>
</dbReference>
<dbReference type="Gene3D" id="2.30.30.140">
    <property type="match status" value="2"/>
</dbReference>
<feature type="region of interest" description="Disordered" evidence="2">
    <location>
        <begin position="394"/>
        <end position="591"/>
    </location>
</feature>
<dbReference type="InterPro" id="IPR040148">
    <property type="entry name" value="FMR1"/>
</dbReference>
<evidence type="ECO:0000256" key="2">
    <source>
        <dbReference type="SAM" id="MobiDB-lite"/>
    </source>
</evidence>
<evidence type="ECO:0000259" key="3">
    <source>
        <dbReference type="PROSITE" id="PS51641"/>
    </source>
</evidence>
<evidence type="ECO:0000313" key="5">
    <source>
        <dbReference type="Proteomes" id="UP001153292"/>
    </source>
</evidence>
<dbReference type="Pfam" id="PF17904">
    <property type="entry name" value="KH_9"/>
    <property type="match status" value="1"/>
</dbReference>
<dbReference type="CDD" id="cd22427">
    <property type="entry name" value="KH_I_FMR1_FXR_rpt3"/>
    <property type="match status" value="1"/>
</dbReference>
<feature type="domain" description="Agenet-like" evidence="3">
    <location>
        <begin position="64"/>
        <end position="116"/>
    </location>
</feature>
<reference evidence="4" key="1">
    <citation type="submission" date="2021-12" db="EMBL/GenBank/DDBJ databases">
        <authorList>
            <person name="King R."/>
        </authorList>
    </citation>
    <scope>NUCLEOTIDE SEQUENCE</scope>
</reference>
<feature type="domain" description="Agenet-like" evidence="3">
    <location>
        <begin position="4"/>
        <end position="50"/>
    </location>
</feature>
<gene>
    <name evidence="4" type="ORF">CHILSU_LOCUS2408</name>
</gene>
<feature type="compositionally biased region" description="Low complexity" evidence="2">
    <location>
        <begin position="444"/>
        <end position="454"/>
    </location>
</feature>
<accession>A0ABN8L5I4</accession>
<evidence type="ECO:0000256" key="1">
    <source>
        <dbReference type="PROSITE-ProRule" id="PRU00117"/>
    </source>
</evidence>
<dbReference type="PROSITE" id="PS50084">
    <property type="entry name" value="KH_TYPE_1"/>
    <property type="match status" value="2"/>
</dbReference>
<evidence type="ECO:0000313" key="4">
    <source>
        <dbReference type="EMBL" id="CAH2981923.1"/>
    </source>
</evidence>
<dbReference type="InterPro" id="IPR041560">
    <property type="entry name" value="Tudor_FRM1"/>
</dbReference>
<organism evidence="4 5">
    <name type="scientific">Chilo suppressalis</name>
    <name type="common">Asiatic rice borer moth</name>
    <dbReference type="NCBI Taxonomy" id="168631"/>
    <lineage>
        <taxon>Eukaryota</taxon>
        <taxon>Metazoa</taxon>
        <taxon>Ecdysozoa</taxon>
        <taxon>Arthropoda</taxon>
        <taxon>Hexapoda</taxon>
        <taxon>Insecta</taxon>
        <taxon>Pterygota</taxon>
        <taxon>Neoptera</taxon>
        <taxon>Endopterygota</taxon>
        <taxon>Lepidoptera</taxon>
        <taxon>Glossata</taxon>
        <taxon>Ditrysia</taxon>
        <taxon>Pyraloidea</taxon>
        <taxon>Crambidae</taxon>
        <taxon>Crambinae</taxon>
        <taxon>Chilo</taxon>
    </lineage>
</organism>
<dbReference type="InterPro" id="IPR036612">
    <property type="entry name" value="KH_dom_type_1_sf"/>
</dbReference>
<dbReference type="Proteomes" id="UP001153292">
    <property type="component" value="Chromosome 13"/>
</dbReference>
<keyword evidence="5" id="KW-1185">Reference proteome</keyword>
<sequence>MEDLSVEVYGENGAYYKAIVTDVLDNEVLVAFENDWQPESKFPFSQVFLPPKDTGKHTEYVENQEVEVFARSNEKEACGWWTANIKMIRGDFLVIEYLEWDNCYTEIVPKDRLRVKTPKTPIDKTTFHKFEITVPDDLKDYLHDMHSAKVENAHKEFQKAIGAALVWYVPERAVLAVISRCETSHRRADMLQEMHFRNLAQKLLLLKKTEEAARQLESTKIHNQGGDGSSYTDEFSVREDLMGLAIGTHGANIQQARKVPGVTNIELEEVSCTFKICGESTEAVRAARSLLEYAEESITVPRALVGKVIGKNGKVIQEIVDKSGVVRVKVEGDNEPEPSAPREEGMVPFVFVGTRENIANAKVLVEYHVAHLKEVEQLRAEKLEIDQQLRVVLSGNSTSMFPPPRGQPPSRARRARPPPQRYPPGGRRMTPELGDERGDGGGYRPRPTRNARPNRSSERGERRGGGAGGGGGEDRRVPLENGRPHPPRAHLPAHPHPPRPASGRRREDRRRQTDDESSVLDSQDVSSADRESATSEEGRDKPPAARRRRRRNTGGGWKNGVGPVAGAGGEGAGDKRAAGVATAGPGKARRDGAAAGAGAAAVAAAGAGAGAAAGTGVVAGAAKGKPEPLVNGAA</sequence>
<dbReference type="Pfam" id="PF05641">
    <property type="entry name" value="Agenet"/>
    <property type="match status" value="1"/>
</dbReference>
<dbReference type="SMART" id="SM00322">
    <property type="entry name" value="KH"/>
    <property type="match status" value="2"/>
</dbReference>
<protein>
    <recommendedName>
        <fullName evidence="3">Agenet-like domain-containing protein</fullName>
    </recommendedName>
</protein>
<feature type="compositionally biased region" description="Basic and acidic residues" evidence="2">
    <location>
        <begin position="504"/>
        <end position="514"/>
    </location>
</feature>
<dbReference type="SUPFAM" id="SSF54791">
    <property type="entry name" value="Eukaryotic type KH-domain (KH-domain type I)"/>
    <property type="match status" value="2"/>
</dbReference>
<dbReference type="InterPro" id="IPR004088">
    <property type="entry name" value="KH_dom_type_1"/>
</dbReference>
<proteinExistence type="predicted"/>
<dbReference type="CDD" id="cd22425">
    <property type="entry name" value="KH_I_FMR1_FXR_rpt1"/>
    <property type="match status" value="1"/>
</dbReference>